<dbReference type="Pfam" id="PF14031">
    <property type="entry name" value="D-ser_dehydrat"/>
    <property type="match status" value="1"/>
</dbReference>
<proteinExistence type="predicted"/>
<dbReference type="EMBL" id="LT629776">
    <property type="protein sequence ID" value="SDS25044.1"/>
    <property type="molecule type" value="Genomic_DNA"/>
</dbReference>
<dbReference type="InterPro" id="IPR042208">
    <property type="entry name" value="D-ser_dehydrat-like_sf"/>
</dbReference>
<evidence type="ECO:0000313" key="2">
    <source>
        <dbReference type="EMBL" id="SDS25044.1"/>
    </source>
</evidence>
<dbReference type="AlphaFoldDB" id="A0A1H1QNM8"/>
<accession>A0A1H1QNM8</accession>
<dbReference type="InterPro" id="IPR051466">
    <property type="entry name" value="D-amino_acid_metab_enzyme"/>
</dbReference>
<dbReference type="SMART" id="SM01119">
    <property type="entry name" value="D-ser_dehydrat"/>
    <property type="match status" value="1"/>
</dbReference>
<dbReference type="InterPro" id="IPR026956">
    <property type="entry name" value="D-ser_dehydrat-like_dom"/>
</dbReference>
<dbReference type="Gene3D" id="2.40.37.20">
    <property type="entry name" value="D-serine dehydratase-like domain"/>
    <property type="match status" value="1"/>
</dbReference>
<organism evidence="2 3">
    <name type="scientific">Paraoerskovia marina</name>
    <dbReference type="NCBI Taxonomy" id="545619"/>
    <lineage>
        <taxon>Bacteria</taxon>
        <taxon>Bacillati</taxon>
        <taxon>Actinomycetota</taxon>
        <taxon>Actinomycetes</taxon>
        <taxon>Micrococcales</taxon>
        <taxon>Cellulomonadaceae</taxon>
        <taxon>Paraoerskovia</taxon>
    </lineage>
</organism>
<name>A0A1H1QNM8_9CELL</name>
<evidence type="ECO:0000259" key="1">
    <source>
        <dbReference type="SMART" id="SM01119"/>
    </source>
</evidence>
<dbReference type="SUPFAM" id="SSF51419">
    <property type="entry name" value="PLP-binding barrel"/>
    <property type="match status" value="1"/>
</dbReference>
<dbReference type="RefSeq" id="WP_231959314.1">
    <property type="nucleotide sequence ID" value="NZ_LT629776.1"/>
</dbReference>
<dbReference type="Gene3D" id="3.20.20.10">
    <property type="entry name" value="Alanine racemase"/>
    <property type="match status" value="1"/>
</dbReference>
<gene>
    <name evidence="2" type="ORF">SAMN04489860_1134</name>
</gene>
<dbReference type="PANTHER" id="PTHR28004">
    <property type="entry name" value="ZGC:162816-RELATED"/>
    <property type="match status" value="1"/>
</dbReference>
<reference evidence="2 3" key="1">
    <citation type="submission" date="2016-10" db="EMBL/GenBank/DDBJ databases">
        <authorList>
            <person name="de Groot N.N."/>
        </authorList>
    </citation>
    <scope>NUCLEOTIDE SEQUENCE [LARGE SCALE GENOMIC DNA]</scope>
    <source>
        <strain evidence="2 3">DSM 22126</strain>
    </source>
</reference>
<dbReference type="PANTHER" id="PTHR28004:SF8">
    <property type="entry name" value="D-SERINE DEAMINASE"/>
    <property type="match status" value="1"/>
</dbReference>
<dbReference type="eggNOG" id="COG3616">
    <property type="taxonomic scope" value="Bacteria"/>
</dbReference>
<dbReference type="InterPro" id="IPR029066">
    <property type="entry name" value="PLP-binding_barrel"/>
</dbReference>
<sequence length="451" mass="48327">MTIVVGPRTKGLRLDRDHAAAALLADQPRIVDDPFAWPLLTLDDTALNHNIALMAQTCAAFGVEHAPHVKTTMSRQISARQLAAGARGLTVATPGQLRTARSWGRENLFLANELTDPRELRWLRRELEESLRPGGTPFEVWLYVDSTEGVGLLSRAFSGAHDDVLARLGVLVEVGVPEGRTGVRSAAEAGDLARAVAASGLRLLGAAGYEGSVVHGTGPEDLDAVAAWCGRLREVATAMVRDRLVPDDTPVVVSAGGSSYLDVVLAELPGPVTTPDGREHPTRVVVRSGAYVIHDHGYCARMDPWDRLPARSPMHAAATVWTQVVSVPEPGLAICNVGRRDVADDIDLPTPLWLRTLADDTWSAPQELRGATVTGINDQHLYLRLDDSPADRTPTTAHVRPGDVVGLGISHPCTLLDRWRTGAVIRGDDSGGDSACDGAPDEVLELVTFDF</sequence>
<dbReference type="Proteomes" id="UP000185663">
    <property type="component" value="Chromosome I"/>
</dbReference>
<evidence type="ECO:0000313" key="3">
    <source>
        <dbReference type="Proteomes" id="UP000185663"/>
    </source>
</evidence>
<dbReference type="STRING" id="545619.SAMN04489860_1134"/>
<keyword evidence="3" id="KW-1185">Reference proteome</keyword>
<feature type="domain" description="D-serine dehydratase-like" evidence="1">
    <location>
        <begin position="317"/>
        <end position="426"/>
    </location>
</feature>
<protein>
    <submittedName>
        <fullName evidence="2">D-serine deaminase, pyridoxal phosphate-dependent</fullName>
    </submittedName>
</protein>